<organism evidence="2">
    <name type="scientific">Oryza sativa subsp. japonica</name>
    <name type="common">Rice</name>
    <dbReference type="NCBI Taxonomy" id="39947"/>
    <lineage>
        <taxon>Eukaryota</taxon>
        <taxon>Viridiplantae</taxon>
        <taxon>Streptophyta</taxon>
        <taxon>Embryophyta</taxon>
        <taxon>Tracheophyta</taxon>
        <taxon>Spermatophyta</taxon>
        <taxon>Magnoliopsida</taxon>
        <taxon>Liliopsida</taxon>
        <taxon>Poales</taxon>
        <taxon>Poaceae</taxon>
        <taxon>BOP clade</taxon>
        <taxon>Oryzoideae</taxon>
        <taxon>Oryzeae</taxon>
        <taxon>Oryzinae</taxon>
        <taxon>Oryza</taxon>
        <taxon>Oryza sativa</taxon>
    </lineage>
</organism>
<protein>
    <submittedName>
        <fullName evidence="2">Uncharacterized protein</fullName>
    </submittedName>
</protein>
<dbReference type="AlphaFoldDB" id="Q5N843"/>
<evidence type="ECO:0000313" key="2">
    <source>
        <dbReference type="EMBL" id="BAD82373.1"/>
    </source>
</evidence>
<proteinExistence type="predicted"/>
<accession>Q5N843</accession>
<reference evidence="2" key="1">
    <citation type="journal article" date="2002" name="Nature">
        <title>The genome sequence and structure of rice chromosome 1.</title>
        <authorList>
            <person name="Sasaki T."/>
            <person name="Matsumoto T."/>
            <person name="Yamamoto K."/>
            <person name="Sakata K."/>
            <person name="Baba T."/>
            <person name="Katayose Y."/>
            <person name="Wu J."/>
            <person name="Niimura Y."/>
            <person name="Cheng Z."/>
            <person name="Nagamura Y."/>
            <person name="Antonio B.A."/>
            <person name="Kanamori H."/>
            <person name="Hosokawa S."/>
            <person name="Masukawa M."/>
            <person name="Arikawa K."/>
            <person name="Chiden Y."/>
            <person name="Hayashi M."/>
            <person name="Okamoto M."/>
            <person name="Ando T."/>
            <person name="Aoki H."/>
            <person name="Arita K."/>
            <person name="Hamada M."/>
            <person name="Harada C."/>
            <person name="Hijishita S."/>
            <person name="Honda M."/>
            <person name="Ichikawa Y."/>
            <person name="Idonuma A."/>
            <person name="Iijima M."/>
            <person name="Ikeda M."/>
            <person name="Ikeno M."/>
            <person name="Itoh S."/>
            <person name="Itoh T."/>
            <person name="Itoh Y."/>
            <person name="Itoh Y."/>
            <person name="Iwabuchi A."/>
            <person name="Kamiya K."/>
            <person name="Karasawa W."/>
            <person name="Katagiri S."/>
            <person name="Kikuta A."/>
            <person name="Kobayashi N."/>
            <person name="Kono I."/>
            <person name="Machita K."/>
            <person name="Maehara T."/>
            <person name="Mizuno H."/>
            <person name="Mizubayashi T."/>
            <person name="Mukai Y."/>
            <person name="Nagasaki H."/>
            <person name="Nakashima M."/>
            <person name="Nakama Y."/>
            <person name="Nakamichi Y."/>
            <person name="Nakamura M."/>
            <person name="Namiki N."/>
            <person name="Negishi M."/>
            <person name="Ohta I."/>
            <person name="Ono N."/>
            <person name="Saji S."/>
            <person name="Sakai K."/>
            <person name="Shibata M."/>
            <person name="Shimokawa T."/>
            <person name="Shomura A."/>
            <person name="Song J."/>
            <person name="Takazaki Y."/>
            <person name="Terasawa K."/>
            <person name="Tsuji K."/>
            <person name="Waki K."/>
            <person name="Yamagata H."/>
            <person name="Yamane H."/>
            <person name="Yoshiki S."/>
            <person name="Yoshihara R."/>
            <person name="Yukawa K."/>
            <person name="Zhong H."/>
            <person name="Iwama H."/>
            <person name="Endo T."/>
            <person name="Ito H."/>
            <person name="Hahn J.H."/>
            <person name="Kim H.I."/>
            <person name="Eun M.Y."/>
            <person name="Yano M."/>
            <person name="Jiang J."/>
            <person name="Gojobori T."/>
        </authorList>
    </citation>
    <scope>NUCLEOTIDE SEQUENCE [LARGE SCALE GENOMIC DNA]</scope>
</reference>
<sequence>MTNKLCDDMCCTLPAFTDISSLGNSQWKGGTRRRNNGRSWSPRISSPPPPPAANIRRHFILPYTEFSSRQHFNRR</sequence>
<gene>
    <name evidence="2" type="primary">B1099D03.36</name>
</gene>
<dbReference type="EMBL" id="AP003431">
    <property type="protein sequence ID" value="BAD82373.1"/>
    <property type="molecule type" value="Genomic_DNA"/>
</dbReference>
<dbReference type="Proteomes" id="UP000817658">
    <property type="component" value="Chromosome 1"/>
</dbReference>
<feature type="region of interest" description="Disordered" evidence="1">
    <location>
        <begin position="23"/>
        <end position="55"/>
    </location>
</feature>
<evidence type="ECO:0000256" key="1">
    <source>
        <dbReference type="SAM" id="MobiDB-lite"/>
    </source>
</evidence>
<name>Q5N843_ORYSJ</name>